<keyword evidence="2" id="KW-0472">Membrane</keyword>
<accession>A0A369JSU3</accession>
<feature type="signal peptide" evidence="3">
    <location>
        <begin position="1"/>
        <end position="31"/>
    </location>
</feature>
<evidence type="ECO:0000313" key="5">
    <source>
        <dbReference type="Proteomes" id="UP000076154"/>
    </source>
</evidence>
<feature type="transmembrane region" description="Helical" evidence="2">
    <location>
        <begin position="55"/>
        <end position="73"/>
    </location>
</feature>
<evidence type="ECO:0000256" key="3">
    <source>
        <dbReference type="SAM" id="SignalP"/>
    </source>
</evidence>
<gene>
    <name evidence="4" type="ORF">Hypma_011075</name>
</gene>
<keyword evidence="2" id="KW-0812">Transmembrane</keyword>
<name>A0A369JSU3_HYPMA</name>
<dbReference type="OrthoDB" id="3064298at2759"/>
<feature type="region of interest" description="Disordered" evidence="1">
    <location>
        <begin position="114"/>
        <end position="225"/>
    </location>
</feature>
<sequence>MSLRLVQNSNLRLGVAVGVLWGLSVVPGANAEKVCFKSADGVTTCTQRLSTGARIAICLGVSILLSIMLYMILTLCMRSRRAREEVYQVDAAPIQGPPTTIVTSFDARSPVMFATPTPGPKSFDPRSPAAYPHTPEGSAPGTAKSSQFPATQQRYAGKYGIKPPQTAPVNQAQTGGGYPFPGYSPKPSSSQQPYTSFQSGFPRPLYTGHPVQKDSDAREVHRNVV</sequence>
<evidence type="ECO:0000313" key="4">
    <source>
        <dbReference type="EMBL" id="RDB21826.1"/>
    </source>
</evidence>
<proteinExistence type="predicted"/>
<evidence type="ECO:0000256" key="2">
    <source>
        <dbReference type="SAM" id="Phobius"/>
    </source>
</evidence>
<comment type="caution">
    <text evidence="4">The sequence shown here is derived from an EMBL/GenBank/DDBJ whole genome shotgun (WGS) entry which is preliminary data.</text>
</comment>
<dbReference type="EMBL" id="LUEZ02000053">
    <property type="protein sequence ID" value="RDB21826.1"/>
    <property type="molecule type" value="Genomic_DNA"/>
</dbReference>
<dbReference type="AlphaFoldDB" id="A0A369JSU3"/>
<dbReference type="Proteomes" id="UP000076154">
    <property type="component" value="Unassembled WGS sequence"/>
</dbReference>
<reference evidence="4" key="1">
    <citation type="submission" date="2018-04" db="EMBL/GenBank/DDBJ databases">
        <title>Whole genome sequencing of Hypsizygus marmoreus.</title>
        <authorList>
            <person name="Choi I.-G."/>
            <person name="Min B."/>
            <person name="Kim J.-G."/>
            <person name="Kim S."/>
            <person name="Oh Y.-L."/>
            <person name="Kong W.-S."/>
            <person name="Park H."/>
            <person name="Jeong J."/>
            <person name="Song E.-S."/>
        </authorList>
    </citation>
    <scope>NUCLEOTIDE SEQUENCE [LARGE SCALE GENOMIC DNA]</scope>
    <source>
        <strain evidence="4">51987-8</strain>
    </source>
</reference>
<feature type="compositionally biased region" description="Low complexity" evidence="1">
    <location>
        <begin position="181"/>
        <end position="194"/>
    </location>
</feature>
<organism evidence="4 5">
    <name type="scientific">Hypsizygus marmoreus</name>
    <name type="common">White beech mushroom</name>
    <name type="synonym">Agaricus marmoreus</name>
    <dbReference type="NCBI Taxonomy" id="39966"/>
    <lineage>
        <taxon>Eukaryota</taxon>
        <taxon>Fungi</taxon>
        <taxon>Dikarya</taxon>
        <taxon>Basidiomycota</taxon>
        <taxon>Agaricomycotina</taxon>
        <taxon>Agaricomycetes</taxon>
        <taxon>Agaricomycetidae</taxon>
        <taxon>Agaricales</taxon>
        <taxon>Tricholomatineae</taxon>
        <taxon>Lyophyllaceae</taxon>
        <taxon>Hypsizygus</taxon>
    </lineage>
</organism>
<evidence type="ECO:0000256" key="1">
    <source>
        <dbReference type="SAM" id="MobiDB-lite"/>
    </source>
</evidence>
<keyword evidence="2" id="KW-1133">Transmembrane helix</keyword>
<keyword evidence="3" id="KW-0732">Signal</keyword>
<evidence type="ECO:0008006" key="6">
    <source>
        <dbReference type="Google" id="ProtNLM"/>
    </source>
</evidence>
<protein>
    <recommendedName>
        <fullName evidence="6">Transmembrane protein</fullName>
    </recommendedName>
</protein>
<keyword evidence="5" id="KW-1185">Reference proteome</keyword>
<feature type="chain" id="PRO_5016844324" description="Transmembrane protein" evidence="3">
    <location>
        <begin position="32"/>
        <end position="225"/>
    </location>
</feature>
<feature type="compositionally biased region" description="Basic and acidic residues" evidence="1">
    <location>
        <begin position="211"/>
        <end position="225"/>
    </location>
</feature>
<feature type="compositionally biased region" description="Polar residues" evidence="1">
    <location>
        <begin position="143"/>
        <end position="154"/>
    </location>
</feature>
<dbReference type="InParanoid" id="A0A369JSU3"/>